<reference evidence="3" key="1">
    <citation type="journal article" date="2014" name="Int. J. Syst. Evol. Microbiol.">
        <title>Complete genome sequence of Corynebacterium casei LMG S-19264T (=DSM 44701T), isolated from a smear-ripened cheese.</title>
        <authorList>
            <consortium name="US DOE Joint Genome Institute (JGI-PGF)"/>
            <person name="Walter F."/>
            <person name="Albersmeier A."/>
            <person name="Kalinowski J."/>
            <person name="Ruckert C."/>
        </authorList>
    </citation>
    <scope>NUCLEOTIDE SEQUENCE</scope>
    <source>
        <strain evidence="3">CGMCC 1.12195</strain>
    </source>
</reference>
<accession>A0A917HZ35</accession>
<feature type="compositionally biased region" description="Basic and acidic residues" evidence="1">
    <location>
        <begin position="1"/>
        <end position="12"/>
    </location>
</feature>
<dbReference type="EMBL" id="BMER01000005">
    <property type="protein sequence ID" value="GGG99022.1"/>
    <property type="molecule type" value="Genomic_DNA"/>
</dbReference>
<dbReference type="Proteomes" id="UP000660862">
    <property type="component" value="Unassembled WGS sequence"/>
</dbReference>
<keyword evidence="2" id="KW-0472">Membrane</keyword>
<feature type="transmembrane region" description="Helical" evidence="2">
    <location>
        <begin position="45"/>
        <end position="64"/>
    </location>
</feature>
<name>A0A917HZ35_9SPHI</name>
<dbReference type="RefSeq" id="WP_188507726.1">
    <property type="nucleotide sequence ID" value="NZ_BMER01000005.1"/>
</dbReference>
<reference evidence="3" key="2">
    <citation type="submission" date="2020-09" db="EMBL/GenBank/DDBJ databases">
        <authorList>
            <person name="Sun Q."/>
            <person name="Zhou Y."/>
        </authorList>
    </citation>
    <scope>NUCLEOTIDE SEQUENCE</scope>
    <source>
        <strain evidence="3">CGMCC 1.12195</strain>
    </source>
</reference>
<keyword evidence="2" id="KW-0812">Transmembrane</keyword>
<keyword evidence="2" id="KW-1133">Transmembrane helix</keyword>
<comment type="caution">
    <text evidence="3">The sequence shown here is derived from an EMBL/GenBank/DDBJ whole genome shotgun (WGS) entry which is preliminary data.</text>
</comment>
<proteinExistence type="predicted"/>
<evidence type="ECO:0000256" key="2">
    <source>
        <dbReference type="SAM" id="Phobius"/>
    </source>
</evidence>
<keyword evidence="4" id="KW-1185">Reference proteome</keyword>
<sequence>METNGHHTDKEGNPQPEENYAAHQENPAPSPEAIKEPNDRPASNMIWLAVILAIVIMGLIYFFFIF</sequence>
<evidence type="ECO:0000313" key="3">
    <source>
        <dbReference type="EMBL" id="GGG99022.1"/>
    </source>
</evidence>
<feature type="region of interest" description="Disordered" evidence="1">
    <location>
        <begin position="1"/>
        <end position="37"/>
    </location>
</feature>
<evidence type="ECO:0000313" key="4">
    <source>
        <dbReference type="Proteomes" id="UP000660862"/>
    </source>
</evidence>
<protein>
    <submittedName>
        <fullName evidence="3">Uncharacterized protein</fullName>
    </submittedName>
</protein>
<evidence type="ECO:0000256" key="1">
    <source>
        <dbReference type="SAM" id="MobiDB-lite"/>
    </source>
</evidence>
<dbReference type="AlphaFoldDB" id="A0A917HZ35"/>
<organism evidence="3 4">
    <name type="scientific">Parapedobacter pyrenivorans</name>
    <dbReference type="NCBI Taxonomy" id="1305674"/>
    <lineage>
        <taxon>Bacteria</taxon>
        <taxon>Pseudomonadati</taxon>
        <taxon>Bacteroidota</taxon>
        <taxon>Sphingobacteriia</taxon>
        <taxon>Sphingobacteriales</taxon>
        <taxon>Sphingobacteriaceae</taxon>
        <taxon>Parapedobacter</taxon>
    </lineage>
</organism>
<gene>
    <name evidence="3" type="ORF">GCM10007415_38400</name>
</gene>